<dbReference type="PROSITE" id="PS51408">
    <property type="entry name" value="TRANSFERRIN_LIKE_4"/>
    <property type="match status" value="1"/>
</dbReference>
<dbReference type="GO" id="GO:0006826">
    <property type="term" value="P:iron ion transport"/>
    <property type="evidence" value="ECO:0007669"/>
    <property type="project" value="TreeGrafter"/>
</dbReference>
<evidence type="ECO:0000259" key="7">
    <source>
        <dbReference type="PROSITE" id="PS50262"/>
    </source>
</evidence>
<dbReference type="PRINTS" id="PR00422">
    <property type="entry name" value="TRANSFERRIN"/>
</dbReference>
<dbReference type="PANTHER" id="PTHR11485">
    <property type="entry name" value="TRANSFERRIN"/>
    <property type="match status" value="1"/>
</dbReference>
<dbReference type="InterPro" id="IPR018195">
    <property type="entry name" value="Transferrin_Fe_BS"/>
</dbReference>
<dbReference type="Gene3D" id="1.20.1070.10">
    <property type="entry name" value="Rhodopsin 7-helix transmembrane proteins"/>
    <property type="match status" value="1"/>
</dbReference>
<evidence type="ECO:0000313" key="10">
    <source>
        <dbReference type="Proteomes" id="UP001163046"/>
    </source>
</evidence>
<organism evidence="9 10">
    <name type="scientific">Desmophyllum pertusum</name>
    <dbReference type="NCBI Taxonomy" id="174260"/>
    <lineage>
        <taxon>Eukaryota</taxon>
        <taxon>Metazoa</taxon>
        <taxon>Cnidaria</taxon>
        <taxon>Anthozoa</taxon>
        <taxon>Hexacorallia</taxon>
        <taxon>Scleractinia</taxon>
        <taxon>Caryophylliina</taxon>
        <taxon>Caryophylliidae</taxon>
        <taxon>Desmophyllum</taxon>
    </lineage>
</organism>
<evidence type="ECO:0000313" key="9">
    <source>
        <dbReference type="EMBL" id="KAJ7337166.1"/>
    </source>
</evidence>
<dbReference type="Gene3D" id="3.40.190.10">
    <property type="entry name" value="Periplasmic binding protein-like II"/>
    <property type="match status" value="1"/>
</dbReference>
<dbReference type="GO" id="GO:0004930">
    <property type="term" value="F:G protein-coupled receptor activity"/>
    <property type="evidence" value="ECO:0007669"/>
    <property type="project" value="InterPro"/>
</dbReference>
<dbReference type="EMBL" id="MU827781">
    <property type="protein sequence ID" value="KAJ7337166.1"/>
    <property type="molecule type" value="Genomic_DNA"/>
</dbReference>
<dbReference type="CDD" id="cd13529">
    <property type="entry name" value="PBP2_transferrin"/>
    <property type="match status" value="1"/>
</dbReference>
<reference evidence="9" key="1">
    <citation type="submission" date="2023-01" db="EMBL/GenBank/DDBJ databases">
        <title>Genome assembly of the deep-sea coral Lophelia pertusa.</title>
        <authorList>
            <person name="Herrera S."/>
            <person name="Cordes E."/>
        </authorList>
    </citation>
    <scope>NUCLEOTIDE SEQUENCE</scope>
    <source>
        <strain evidence="9">USNM1676648</strain>
        <tissue evidence="9">Polyp</tissue>
    </source>
</reference>
<dbReference type="GO" id="GO:0005886">
    <property type="term" value="C:plasma membrane"/>
    <property type="evidence" value="ECO:0007669"/>
    <property type="project" value="TreeGrafter"/>
</dbReference>
<dbReference type="Pfam" id="PF00405">
    <property type="entry name" value="Transferrin"/>
    <property type="match status" value="1"/>
</dbReference>
<comment type="caution">
    <text evidence="9">The sequence shown here is derived from an EMBL/GenBank/DDBJ whole genome shotgun (WGS) entry which is preliminary data.</text>
</comment>
<evidence type="ECO:0000256" key="3">
    <source>
        <dbReference type="ARBA" id="ARBA00022737"/>
    </source>
</evidence>
<dbReference type="InterPro" id="IPR000276">
    <property type="entry name" value="GPCR_Rhodpsn"/>
</dbReference>
<dbReference type="SMART" id="SM00094">
    <property type="entry name" value="TR_FER"/>
    <property type="match status" value="1"/>
</dbReference>
<dbReference type="SUPFAM" id="SSF53850">
    <property type="entry name" value="Periplasmic binding protein-like II"/>
    <property type="match status" value="1"/>
</dbReference>
<evidence type="ECO:0000256" key="1">
    <source>
        <dbReference type="ARBA" id="ARBA00004370"/>
    </source>
</evidence>
<feature type="transmembrane region" description="Helical" evidence="6">
    <location>
        <begin position="20"/>
        <end position="42"/>
    </location>
</feature>
<dbReference type="AlphaFoldDB" id="A0A9W9YEC6"/>
<dbReference type="PROSITE" id="PS00205">
    <property type="entry name" value="TRANSFERRIN_LIKE_1"/>
    <property type="match status" value="1"/>
</dbReference>
<evidence type="ECO:0000256" key="5">
    <source>
        <dbReference type="ARBA" id="ARBA00023136"/>
    </source>
</evidence>
<feature type="domain" description="G-protein coupled receptors family 1 profile" evidence="7">
    <location>
        <begin position="33"/>
        <end position="114"/>
    </location>
</feature>
<evidence type="ECO:0000256" key="4">
    <source>
        <dbReference type="ARBA" id="ARBA00022989"/>
    </source>
</evidence>
<dbReference type="CDD" id="cd00637">
    <property type="entry name" value="7tm_classA_rhodopsin-like"/>
    <property type="match status" value="1"/>
</dbReference>
<gene>
    <name evidence="9" type="primary">Tsf2_2</name>
    <name evidence="9" type="ORF">OS493_010020</name>
</gene>
<dbReference type="OrthoDB" id="9981115at2759"/>
<accession>A0A9W9YEC6</accession>
<dbReference type="GO" id="GO:0005615">
    <property type="term" value="C:extracellular space"/>
    <property type="evidence" value="ECO:0007669"/>
    <property type="project" value="TreeGrafter"/>
</dbReference>
<evidence type="ECO:0000256" key="2">
    <source>
        <dbReference type="ARBA" id="ARBA00022692"/>
    </source>
</evidence>
<dbReference type="PROSITE" id="PS50262">
    <property type="entry name" value="G_PROTEIN_RECEP_F1_2"/>
    <property type="match status" value="1"/>
</dbReference>
<feature type="transmembrane region" description="Helical" evidence="6">
    <location>
        <begin position="54"/>
        <end position="76"/>
    </location>
</feature>
<keyword evidence="2 6" id="KW-0812">Transmembrane</keyword>
<evidence type="ECO:0000259" key="8">
    <source>
        <dbReference type="PROSITE" id="PS51408"/>
    </source>
</evidence>
<feature type="transmembrane region" description="Helical" evidence="6">
    <location>
        <begin position="88"/>
        <end position="112"/>
    </location>
</feature>
<dbReference type="GO" id="GO:0005769">
    <property type="term" value="C:early endosome"/>
    <property type="evidence" value="ECO:0007669"/>
    <property type="project" value="TreeGrafter"/>
</dbReference>
<dbReference type="Proteomes" id="UP001163046">
    <property type="component" value="Unassembled WGS sequence"/>
</dbReference>
<dbReference type="GO" id="GO:0055037">
    <property type="term" value="C:recycling endosome"/>
    <property type="evidence" value="ECO:0007669"/>
    <property type="project" value="TreeGrafter"/>
</dbReference>
<dbReference type="InterPro" id="IPR017452">
    <property type="entry name" value="GPCR_Rhodpsn_7TM"/>
</dbReference>
<dbReference type="PANTHER" id="PTHR11485:SF29">
    <property type="entry name" value="TRANSFERRIN 2"/>
    <property type="match status" value="1"/>
</dbReference>
<feature type="transmembrane region" description="Helical" evidence="6">
    <location>
        <begin position="139"/>
        <end position="159"/>
    </location>
</feature>
<feature type="domain" description="Transferrin-like" evidence="8">
    <location>
        <begin position="157"/>
        <end position="321"/>
    </location>
</feature>
<proteinExistence type="predicted"/>
<keyword evidence="5 6" id="KW-0472">Membrane</keyword>
<keyword evidence="4 6" id="KW-1133">Transmembrane helix</keyword>
<dbReference type="InterPro" id="IPR001156">
    <property type="entry name" value="Transferrin-like_dom"/>
</dbReference>
<evidence type="ECO:0000256" key="6">
    <source>
        <dbReference type="SAM" id="Phobius"/>
    </source>
</evidence>
<keyword evidence="10" id="KW-1185">Reference proteome</keyword>
<dbReference type="Pfam" id="PF00001">
    <property type="entry name" value="7tm_1"/>
    <property type="match status" value="1"/>
</dbReference>
<sequence length="321" mass="35071">MTEHDESHPFLPEKITTTEMALAIALAVITSVGNLLVIVAVYKDPCRELRTISNYFVVNLAVADLITGLITEPIWALQHWVKENRGNYTIAANVLLALAVEASCLTVLFLTIERSYTHGTLRVFACTRLQMIPSNLFKLALLQLLFVNVTFAAVINITWCATGKELEKCSRLMTLFGYPGADFEIIADCITGQNATDCIDKIEKGEADLVSLDSEHTLIAGKYHNLVPVVAQDYGGDEGTSCFYAVAVVRKNNTGFDITSLKGKKSCHTGANKTAGWNIPVGFLLMKKLLKMDKSCNPFTSVGNFFASSCIPGEKLHALAI</sequence>
<comment type="subcellular location">
    <subcellularLocation>
        <location evidence="1">Membrane</location>
    </subcellularLocation>
</comment>
<protein>
    <submittedName>
        <fullName evidence="9">Negative regulation of tumor necrosis factor (Ligand) super member 11 production</fullName>
    </submittedName>
</protein>
<dbReference type="SUPFAM" id="SSF81321">
    <property type="entry name" value="Family A G protein-coupled receptor-like"/>
    <property type="match status" value="1"/>
</dbReference>
<name>A0A9W9YEC6_9CNID</name>
<keyword evidence="3" id="KW-0677">Repeat</keyword>